<evidence type="ECO:0000313" key="8">
    <source>
        <dbReference type="Proteomes" id="UP001196661"/>
    </source>
</evidence>
<feature type="transmembrane region" description="Helical" evidence="5">
    <location>
        <begin position="152"/>
        <end position="172"/>
    </location>
</feature>
<proteinExistence type="predicted"/>
<evidence type="ECO:0000256" key="2">
    <source>
        <dbReference type="ARBA" id="ARBA00022692"/>
    </source>
</evidence>
<keyword evidence="4 5" id="KW-0472">Membrane</keyword>
<keyword evidence="3 5" id="KW-1133">Transmembrane helix</keyword>
<protein>
    <submittedName>
        <fullName evidence="7">DUF4149 domain-containing protein</fullName>
    </submittedName>
</protein>
<evidence type="ECO:0000256" key="3">
    <source>
        <dbReference type="ARBA" id="ARBA00022989"/>
    </source>
</evidence>
<feature type="transmembrane region" description="Helical" evidence="5">
    <location>
        <begin position="65"/>
        <end position="84"/>
    </location>
</feature>
<reference evidence="7 8" key="1">
    <citation type="journal article" date="2021" name="Mar. Drugs">
        <title>Genome Reduction and Secondary Metabolism of the Marine Sponge-Associated Cyanobacterium Leptothoe.</title>
        <authorList>
            <person name="Konstantinou D."/>
            <person name="Popin R.V."/>
            <person name="Fewer D.P."/>
            <person name="Sivonen K."/>
            <person name="Gkelis S."/>
        </authorList>
    </citation>
    <scope>NUCLEOTIDE SEQUENCE [LARGE SCALE GENOMIC DNA]</scope>
    <source>
        <strain evidence="7 8">TAU-MAC 1615</strain>
    </source>
</reference>
<dbReference type="Proteomes" id="UP001196661">
    <property type="component" value="Unassembled WGS sequence"/>
</dbReference>
<dbReference type="EMBL" id="JADOER010000011">
    <property type="protein sequence ID" value="MBT9313090.1"/>
    <property type="molecule type" value="Genomic_DNA"/>
</dbReference>
<evidence type="ECO:0000256" key="4">
    <source>
        <dbReference type="ARBA" id="ARBA00023136"/>
    </source>
</evidence>
<feature type="domain" description="TMEM205-like" evidence="6">
    <location>
        <begin position="25"/>
        <end position="126"/>
    </location>
</feature>
<name>A0ABS5Y823_9CYAN</name>
<evidence type="ECO:0000259" key="6">
    <source>
        <dbReference type="Pfam" id="PF13664"/>
    </source>
</evidence>
<dbReference type="InterPro" id="IPR025423">
    <property type="entry name" value="TMEM205-like"/>
</dbReference>
<feature type="transmembrane region" description="Helical" evidence="5">
    <location>
        <begin position="21"/>
        <end position="45"/>
    </location>
</feature>
<comment type="subcellular location">
    <subcellularLocation>
        <location evidence="1">Membrane</location>
    </subcellularLocation>
</comment>
<keyword evidence="8" id="KW-1185">Reference proteome</keyword>
<evidence type="ECO:0000256" key="1">
    <source>
        <dbReference type="ARBA" id="ARBA00004370"/>
    </source>
</evidence>
<feature type="transmembrane region" description="Helical" evidence="5">
    <location>
        <begin position="104"/>
        <end position="132"/>
    </location>
</feature>
<accession>A0ABS5Y823</accession>
<sequence>MTSFSLSFPKLSPKQFAWDSAVLFVAIFWLGGSLMLDLVVMPMLYMGGMMTTSSFASAGYSLFEVFNHVEMLLSGVILTGVLAMRHRHAECAIEVSGSRSRWSLLVAGSLVAIALLYAYVLTPAMGAIGVVLDLPATMPATVPEAMDWMHGVYWGTEAIKLLLLGFLLRLCYSDIAAQFTEQR</sequence>
<evidence type="ECO:0000313" key="7">
    <source>
        <dbReference type="EMBL" id="MBT9313090.1"/>
    </source>
</evidence>
<gene>
    <name evidence="7" type="ORF">IXB28_12795</name>
</gene>
<dbReference type="Pfam" id="PF13664">
    <property type="entry name" value="DUF4149"/>
    <property type="match status" value="1"/>
</dbReference>
<evidence type="ECO:0000256" key="5">
    <source>
        <dbReference type="SAM" id="Phobius"/>
    </source>
</evidence>
<comment type="caution">
    <text evidence="7">The sequence shown here is derived from an EMBL/GenBank/DDBJ whole genome shotgun (WGS) entry which is preliminary data.</text>
</comment>
<keyword evidence="2 5" id="KW-0812">Transmembrane</keyword>
<organism evidence="7 8">
    <name type="scientific">Leptothoe kymatousa TAU-MAC 1615</name>
    <dbReference type="NCBI Taxonomy" id="2364775"/>
    <lineage>
        <taxon>Bacteria</taxon>
        <taxon>Bacillati</taxon>
        <taxon>Cyanobacteriota</taxon>
        <taxon>Cyanophyceae</taxon>
        <taxon>Nodosilineales</taxon>
        <taxon>Cymatolegaceae</taxon>
        <taxon>Leptothoe</taxon>
        <taxon>Leptothoe kymatousa</taxon>
    </lineage>
</organism>
<dbReference type="RefSeq" id="WP_215618976.1">
    <property type="nucleotide sequence ID" value="NZ_JADOER010000011.1"/>
</dbReference>